<dbReference type="VEuPathDB" id="FungiDB:PGUG_05646"/>
<dbReference type="Pfam" id="PF02450">
    <property type="entry name" value="LCAT"/>
    <property type="match status" value="1"/>
</dbReference>
<dbReference type="KEGG" id="pgu:PGUG_05646"/>
<dbReference type="Gene3D" id="3.40.50.1820">
    <property type="entry name" value="alpha/beta hydrolase"/>
    <property type="match status" value="1"/>
</dbReference>
<dbReference type="EMBL" id="CH408161">
    <property type="protein sequence ID" value="EDK41548.2"/>
    <property type="molecule type" value="Genomic_DNA"/>
</dbReference>
<dbReference type="OrthoDB" id="10250441at2759"/>
<dbReference type="PANTHER" id="PTHR11440">
    <property type="entry name" value="LECITHIN-CHOLESTEROL ACYLTRANSFERASE-RELATED"/>
    <property type="match status" value="1"/>
</dbReference>
<dbReference type="InterPro" id="IPR003386">
    <property type="entry name" value="LACT/PDAT_acylTrfase"/>
</dbReference>
<dbReference type="OMA" id="RFRAVKH"/>
<sequence length="707" mass="79780">MSKKPDFPMPDDESVPIKSSPEPQTPDTIGAADEIETDSADDLDDNIVTPLESVIFSPDESEDTNYVEVPVRTRPEVSRHLSKNDAQSIVGGESMDEMYHSETSLVDVDRDADNTDKNDLMKNDSSYSQSERVFSFALPFGGLANIRSNISKHLSSFKRDAHLPSFSFNLNSHESPTPDYDLARLHSLDTLAEAEYFHNQKGTENVRFRAVKHSIATNINEFLPFNRKPKAWESIYNEIEGNIVILGGYRGSILRDARTRKRVWIPIKAGFNLRRINLLLGPSEDDELKATDLIYPDGILKNIGPIDICKKFIKKLQANPKTNVKEFSYDWRLSGQTVSAQLERFLKVIKKKTGQPTIVVAHSMGGLMTHGVVQRNPELFRAIIYVGSPSECLNILGPIRFGDSVLLSDKILTFETNFMMRSSFLFLPLSGRVFTDKKTGVHYDLDYFDPKTWVEYNLNPLVSSKRVIEETLGSSSPQQSSQLSINSIGSIIKNYRTRSLRRSKSPISEKSIQTSTLTGETLRSATESPDNSQPDEEHMTYSFSFAEAYDYLARTLKQAKEYLLGLEYNSELEPRYPPMAVVYGNKVPSVRRSIVEGIQDIKDGKYYEFYYGHGDGVVHQNFLMPEGKNFRKFDPNTGEGQIVGKFSSDCGHVSLMTDFRAMGEALRAVVDAEMIWPKVKSQDKIKSRKKESSEMNLQDRSSSEITS</sequence>
<dbReference type="eggNOG" id="ENOG502QVNJ">
    <property type="taxonomic scope" value="Eukaryota"/>
</dbReference>
<dbReference type="GO" id="GO:0008374">
    <property type="term" value="F:O-acyltransferase activity"/>
    <property type="evidence" value="ECO:0007669"/>
    <property type="project" value="InterPro"/>
</dbReference>
<dbReference type="InterPro" id="IPR029058">
    <property type="entry name" value="AB_hydrolase_fold"/>
</dbReference>
<feature type="compositionally biased region" description="Polar residues" evidence="1">
    <location>
        <begin position="505"/>
        <end position="532"/>
    </location>
</feature>
<dbReference type="RefSeq" id="XP_001482626.2">
    <property type="nucleotide sequence ID" value="XM_001482576.1"/>
</dbReference>
<dbReference type="GO" id="GO:0006629">
    <property type="term" value="P:lipid metabolic process"/>
    <property type="evidence" value="ECO:0007669"/>
    <property type="project" value="InterPro"/>
</dbReference>
<feature type="compositionally biased region" description="Acidic residues" evidence="1">
    <location>
        <begin position="33"/>
        <end position="45"/>
    </location>
</feature>
<accession>A5DQU5</accession>
<dbReference type="SUPFAM" id="SSF53474">
    <property type="entry name" value="alpha/beta-Hydrolases"/>
    <property type="match status" value="1"/>
</dbReference>
<dbReference type="GeneID" id="5124029"/>
<feature type="region of interest" description="Disordered" evidence="1">
    <location>
        <begin position="502"/>
        <end position="537"/>
    </location>
</feature>
<name>A5DQU5_PICGU</name>
<dbReference type="ESTHER" id="picgu-a5dqu5">
    <property type="family name" value="6_AlphaBeta_hydrolase"/>
</dbReference>
<proteinExistence type="predicted"/>
<organism evidence="2 3">
    <name type="scientific">Meyerozyma guilliermondii (strain ATCC 6260 / CBS 566 / DSM 6381 / JCM 1539 / NBRC 10279 / NRRL Y-324)</name>
    <name type="common">Yeast</name>
    <name type="synonym">Candida guilliermondii</name>
    <dbReference type="NCBI Taxonomy" id="294746"/>
    <lineage>
        <taxon>Eukaryota</taxon>
        <taxon>Fungi</taxon>
        <taxon>Dikarya</taxon>
        <taxon>Ascomycota</taxon>
        <taxon>Saccharomycotina</taxon>
        <taxon>Pichiomycetes</taxon>
        <taxon>Debaryomycetaceae</taxon>
        <taxon>Meyerozyma</taxon>
    </lineage>
</organism>
<evidence type="ECO:0000256" key="1">
    <source>
        <dbReference type="SAM" id="MobiDB-lite"/>
    </source>
</evidence>
<dbReference type="AlphaFoldDB" id="A5DQU5"/>
<feature type="compositionally biased region" description="Basic and acidic residues" evidence="1">
    <location>
        <begin position="683"/>
        <end position="693"/>
    </location>
</feature>
<dbReference type="Proteomes" id="UP000001997">
    <property type="component" value="Unassembled WGS sequence"/>
</dbReference>
<evidence type="ECO:0000313" key="2">
    <source>
        <dbReference type="EMBL" id="EDK41548.2"/>
    </source>
</evidence>
<dbReference type="FunCoup" id="A5DQU5">
    <property type="interactions" value="45"/>
</dbReference>
<reference evidence="2 3" key="1">
    <citation type="journal article" date="2009" name="Nature">
        <title>Evolution of pathogenicity and sexual reproduction in eight Candida genomes.</title>
        <authorList>
            <person name="Butler G."/>
            <person name="Rasmussen M.D."/>
            <person name="Lin M.F."/>
            <person name="Santos M.A."/>
            <person name="Sakthikumar S."/>
            <person name="Munro C.A."/>
            <person name="Rheinbay E."/>
            <person name="Grabherr M."/>
            <person name="Forche A."/>
            <person name="Reedy J.L."/>
            <person name="Agrafioti I."/>
            <person name="Arnaud M.B."/>
            <person name="Bates S."/>
            <person name="Brown A.J."/>
            <person name="Brunke S."/>
            <person name="Costanzo M.C."/>
            <person name="Fitzpatrick D.A."/>
            <person name="de Groot P.W."/>
            <person name="Harris D."/>
            <person name="Hoyer L.L."/>
            <person name="Hube B."/>
            <person name="Klis F.M."/>
            <person name="Kodira C."/>
            <person name="Lennard N."/>
            <person name="Logue M.E."/>
            <person name="Martin R."/>
            <person name="Neiman A.M."/>
            <person name="Nikolaou E."/>
            <person name="Quail M.A."/>
            <person name="Quinn J."/>
            <person name="Santos M.C."/>
            <person name="Schmitzberger F.F."/>
            <person name="Sherlock G."/>
            <person name="Shah P."/>
            <person name="Silverstein K.A."/>
            <person name="Skrzypek M.S."/>
            <person name="Soll D."/>
            <person name="Staggs R."/>
            <person name="Stansfield I."/>
            <person name="Stumpf M.P."/>
            <person name="Sudbery P.E."/>
            <person name="Srikantha T."/>
            <person name="Zeng Q."/>
            <person name="Berman J."/>
            <person name="Berriman M."/>
            <person name="Heitman J."/>
            <person name="Gow N.A."/>
            <person name="Lorenz M.C."/>
            <person name="Birren B.W."/>
            <person name="Kellis M."/>
            <person name="Cuomo C.A."/>
        </authorList>
    </citation>
    <scope>NUCLEOTIDE SEQUENCE [LARGE SCALE GENOMIC DNA]</scope>
    <source>
        <strain evidence="3">ATCC 6260 / CBS 566 / DSM 6381 / JCM 1539 / NBRC 10279 / NRRL Y-324</strain>
    </source>
</reference>
<keyword evidence="3" id="KW-1185">Reference proteome</keyword>
<protein>
    <submittedName>
        <fullName evidence="2">Uncharacterized protein</fullName>
    </submittedName>
</protein>
<evidence type="ECO:0000313" key="3">
    <source>
        <dbReference type="Proteomes" id="UP000001997"/>
    </source>
</evidence>
<dbReference type="HOGENOM" id="CLU_007657_1_0_1"/>
<dbReference type="InParanoid" id="A5DQU5"/>
<feature type="region of interest" description="Disordered" evidence="1">
    <location>
        <begin position="683"/>
        <end position="707"/>
    </location>
</feature>
<feature type="region of interest" description="Disordered" evidence="1">
    <location>
        <begin position="1"/>
        <end position="45"/>
    </location>
</feature>
<gene>
    <name evidence="2" type="ORF">PGUG_05646</name>
</gene>
<feature type="compositionally biased region" description="Polar residues" evidence="1">
    <location>
        <begin position="694"/>
        <end position="707"/>
    </location>
</feature>